<evidence type="ECO:0000256" key="6">
    <source>
        <dbReference type="ARBA" id="ARBA00022454"/>
    </source>
</evidence>
<keyword evidence="6" id="KW-0158">Chromosome</keyword>
<comment type="similarity">
    <text evidence="4">Belongs to the DASH complex SPC19 family.</text>
</comment>
<evidence type="ECO:0000256" key="9">
    <source>
        <dbReference type="ARBA" id="ARBA00023212"/>
    </source>
</evidence>
<dbReference type="PANTHER" id="PTHR28262">
    <property type="entry name" value="DASH COMPLEX SUBUNIT SPC19"/>
    <property type="match status" value="1"/>
</dbReference>
<evidence type="ECO:0000313" key="15">
    <source>
        <dbReference type="EMBL" id="KAK9767456.1"/>
    </source>
</evidence>
<proteinExistence type="inferred from homology"/>
<dbReference type="InterPro" id="IPR013251">
    <property type="entry name" value="DASH_Spc19"/>
</dbReference>
<organism evidence="15 16">
    <name type="scientific">Basidiobolus ranarum</name>
    <dbReference type="NCBI Taxonomy" id="34480"/>
    <lineage>
        <taxon>Eukaryota</taxon>
        <taxon>Fungi</taxon>
        <taxon>Fungi incertae sedis</taxon>
        <taxon>Zoopagomycota</taxon>
        <taxon>Entomophthoromycotina</taxon>
        <taxon>Basidiobolomycetes</taxon>
        <taxon>Basidiobolales</taxon>
        <taxon>Basidiobolaceae</taxon>
        <taxon>Basidiobolus</taxon>
    </lineage>
</organism>
<evidence type="ECO:0000256" key="8">
    <source>
        <dbReference type="ARBA" id="ARBA00022838"/>
    </source>
</evidence>
<keyword evidence="9" id="KW-0206">Cytoskeleton</keyword>
<feature type="region of interest" description="Disordered" evidence="14">
    <location>
        <begin position="198"/>
        <end position="230"/>
    </location>
</feature>
<dbReference type="Proteomes" id="UP001479436">
    <property type="component" value="Unassembled WGS sequence"/>
</dbReference>
<accession>A0ABR2X1A1</accession>
<protein>
    <recommendedName>
        <fullName evidence="5">DASH complex subunit SPC19</fullName>
    </recommendedName>
    <alternativeName>
        <fullName evidence="12">Outer kinetochore protein SPC19</fullName>
    </alternativeName>
</protein>
<comment type="subcellular location">
    <subcellularLocation>
        <location evidence="3">Chromosome</location>
        <location evidence="3">Centromere</location>
        <location evidence="3">Kinetochore</location>
    </subcellularLocation>
    <subcellularLocation>
        <location evidence="2">Cytoplasm</location>
        <location evidence="2">Cytoskeleton</location>
        <location evidence="2">Spindle</location>
    </subcellularLocation>
    <subcellularLocation>
        <location evidence="1">Nucleus</location>
    </subcellularLocation>
</comment>
<evidence type="ECO:0000256" key="2">
    <source>
        <dbReference type="ARBA" id="ARBA00004186"/>
    </source>
</evidence>
<evidence type="ECO:0000256" key="10">
    <source>
        <dbReference type="ARBA" id="ARBA00023242"/>
    </source>
</evidence>
<keyword evidence="13" id="KW-0175">Coiled coil</keyword>
<keyword evidence="7" id="KW-0963">Cytoplasm</keyword>
<name>A0ABR2X1A1_9FUNG</name>
<evidence type="ECO:0000313" key="16">
    <source>
        <dbReference type="Proteomes" id="UP001479436"/>
    </source>
</evidence>
<feature type="compositionally biased region" description="Basic and acidic residues" evidence="14">
    <location>
        <begin position="200"/>
        <end position="210"/>
    </location>
</feature>
<evidence type="ECO:0000256" key="12">
    <source>
        <dbReference type="ARBA" id="ARBA00032583"/>
    </source>
</evidence>
<evidence type="ECO:0000256" key="4">
    <source>
        <dbReference type="ARBA" id="ARBA00008952"/>
    </source>
</evidence>
<evidence type="ECO:0000256" key="1">
    <source>
        <dbReference type="ARBA" id="ARBA00004123"/>
    </source>
</evidence>
<keyword evidence="8" id="KW-0995">Kinetochore</keyword>
<keyword evidence="11" id="KW-0137">Centromere</keyword>
<comment type="caution">
    <text evidence="15">The sequence shown here is derived from an EMBL/GenBank/DDBJ whole genome shotgun (WGS) entry which is preliminary data.</text>
</comment>
<evidence type="ECO:0000256" key="14">
    <source>
        <dbReference type="SAM" id="MobiDB-lite"/>
    </source>
</evidence>
<evidence type="ECO:0000256" key="13">
    <source>
        <dbReference type="SAM" id="Coils"/>
    </source>
</evidence>
<reference evidence="15 16" key="1">
    <citation type="submission" date="2023-04" db="EMBL/GenBank/DDBJ databases">
        <title>Genome of Basidiobolus ranarum AG-B5.</title>
        <authorList>
            <person name="Stajich J.E."/>
            <person name="Carter-House D."/>
            <person name="Gryganskyi A."/>
        </authorList>
    </citation>
    <scope>NUCLEOTIDE SEQUENCE [LARGE SCALE GENOMIC DNA]</scope>
    <source>
        <strain evidence="15 16">AG-B5</strain>
    </source>
</reference>
<evidence type="ECO:0000256" key="5">
    <source>
        <dbReference type="ARBA" id="ARBA00016329"/>
    </source>
</evidence>
<evidence type="ECO:0000256" key="11">
    <source>
        <dbReference type="ARBA" id="ARBA00023328"/>
    </source>
</evidence>
<keyword evidence="10" id="KW-0539">Nucleus</keyword>
<feature type="region of interest" description="Disordered" evidence="14">
    <location>
        <begin position="163"/>
        <end position="182"/>
    </location>
</feature>
<dbReference type="EMBL" id="JASJQH010000077">
    <property type="protein sequence ID" value="KAK9767456.1"/>
    <property type="molecule type" value="Genomic_DNA"/>
</dbReference>
<evidence type="ECO:0000256" key="7">
    <source>
        <dbReference type="ARBA" id="ARBA00022490"/>
    </source>
</evidence>
<evidence type="ECO:0000256" key="3">
    <source>
        <dbReference type="ARBA" id="ARBA00004629"/>
    </source>
</evidence>
<dbReference type="PANTHER" id="PTHR28262:SF1">
    <property type="entry name" value="DASH COMPLEX SUBUNIT SPC19"/>
    <property type="match status" value="1"/>
</dbReference>
<gene>
    <name evidence="15" type="ORF">K7432_002764</name>
</gene>
<dbReference type="Pfam" id="PF08287">
    <property type="entry name" value="DASH_Spc19"/>
    <property type="match status" value="1"/>
</dbReference>
<keyword evidence="16" id="KW-1185">Reference proteome</keyword>
<feature type="coiled-coil region" evidence="13">
    <location>
        <begin position="88"/>
        <end position="157"/>
    </location>
</feature>
<sequence>MSVRSRRENFLKLEESLDDCITALQLCTDSVDSSIAKLKYTTRDTSRLNKIFELQQNYDLLTQGQIHEAQTALTQELLPHIENLFSHVDDINNQLEDKLILLEEELENKSNTENQLIQQRKIREPLEKKLSTLKANKEELQKSLQTVDEELELKEQELCALNEAISNNPTPPKPKNTSKHQQLIEELRSKLDLIDSQISQKERSIEERSKTISKSSDEAETGDQPISHDQLSDTLYSHLGYFQTKTLTMVDQRVSQKIQDYLHTLKTCQSKISEKDTATPSVSAHQIKCLFKLFFPTNNVGVTMSRIMELLIQDESKSIRLEDIRKEFPPDEEARHHFTTAIQILRNLKLVDAKDEIENGPGDALIQLCLL</sequence>